<dbReference type="Pfam" id="PF13857">
    <property type="entry name" value="Ank_5"/>
    <property type="match status" value="1"/>
</dbReference>
<evidence type="ECO:0000256" key="2">
    <source>
        <dbReference type="ARBA" id="ARBA00023043"/>
    </source>
</evidence>
<dbReference type="PANTHER" id="PTHR24186:SF38">
    <property type="entry name" value="ANKYRIN REPEAT FAMILY PROTEIN"/>
    <property type="match status" value="1"/>
</dbReference>
<protein>
    <submittedName>
        <fullName evidence="7">Ankyrin repeat-containing protein At2g01680-like isoform X1</fullName>
    </submittedName>
</protein>
<dbReference type="RefSeq" id="XP_011017892.1">
    <property type="nucleotide sequence ID" value="XM_011019590.1"/>
</dbReference>
<feature type="transmembrane region" description="Helical" evidence="5">
    <location>
        <begin position="391"/>
        <end position="416"/>
    </location>
</feature>
<dbReference type="Gene3D" id="1.25.40.20">
    <property type="entry name" value="Ankyrin repeat-containing domain"/>
    <property type="match status" value="2"/>
</dbReference>
<dbReference type="SMART" id="SM00248">
    <property type="entry name" value="ANK"/>
    <property type="match status" value="6"/>
</dbReference>
<evidence type="ECO:0000256" key="5">
    <source>
        <dbReference type="SAM" id="Phobius"/>
    </source>
</evidence>
<keyword evidence="1" id="KW-0677">Repeat</keyword>
<evidence type="ECO:0000313" key="7">
    <source>
        <dbReference type="RefSeq" id="XP_011017892.1"/>
    </source>
</evidence>
<dbReference type="InterPro" id="IPR002110">
    <property type="entry name" value="Ankyrin_rpt"/>
</dbReference>
<dbReference type="AlphaFoldDB" id="A0AAJ6XG99"/>
<evidence type="ECO:0000256" key="3">
    <source>
        <dbReference type="PROSITE-ProRule" id="PRU00023"/>
    </source>
</evidence>
<gene>
    <name evidence="7" type="primary">LOC105121087</name>
</gene>
<dbReference type="Pfam" id="PF12796">
    <property type="entry name" value="Ank_2"/>
    <property type="match status" value="2"/>
</dbReference>
<dbReference type="PANTHER" id="PTHR24186">
    <property type="entry name" value="PROTEIN PHOSPHATASE 1 REGULATORY SUBUNIT"/>
    <property type="match status" value="1"/>
</dbReference>
<evidence type="ECO:0000256" key="1">
    <source>
        <dbReference type="ARBA" id="ARBA00022737"/>
    </source>
</evidence>
<proteinExistence type="predicted"/>
<keyword evidence="5" id="KW-1133">Transmembrane helix</keyword>
<keyword evidence="5" id="KW-0472">Membrane</keyword>
<evidence type="ECO:0000313" key="6">
    <source>
        <dbReference type="Proteomes" id="UP000694918"/>
    </source>
</evidence>
<dbReference type="PROSITE" id="PS50297">
    <property type="entry name" value="ANK_REP_REGION"/>
    <property type="match status" value="1"/>
</dbReference>
<dbReference type="KEGG" id="peu:105121087"/>
<dbReference type="GeneID" id="105121087"/>
<name>A0AAJ6XG99_POPEU</name>
<feature type="repeat" description="ANK" evidence="3">
    <location>
        <begin position="69"/>
        <end position="101"/>
    </location>
</feature>
<feature type="transmembrane region" description="Helical" evidence="5">
    <location>
        <begin position="428"/>
        <end position="450"/>
    </location>
</feature>
<feature type="compositionally biased region" description="Basic and acidic residues" evidence="4">
    <location>
        <begin position="461"/>
        <end position="474"/>
    </location>
</feature>
<feature type="compositionally biased region" description="Basic and acidic residues" evidence="4">
    <location>
        <begin position="487"/>
        <end position="500"/>
    </location>
</feature>
<keyword evidence="2 3" id="KW-0040">ANK repeat</keyword>
<feature type="transmembrane region" description="Helical" evidence="5">
    <location>
        <begin position="355"/>
        <end position="379"/>
    </location>
</feature>
<dbReference type="PROSITE" id="PS50088">
    <property type="entry name" value="ANK_REPEAT"/>
    <property type="match status" value="2"/>
</dbReference>
<keyword evidence="6" id="KW-1185">Reference proteome</keyword>
<dbReference type="Proteomes" id="UP000694918">
    <property type="component" value="Unplaced"/>
</dbReference>
<feature type="region of interest" description="Disordered" evidence="4">
    <location>
        <begin position="461"/>
        <end position="500"/>
    </location>
</feature>
<sequence>MDARLFDSAFRGDVNTLQELIVEDPLVLHAVTVTTSNTPLHVAALLGHTQFAMKVMQNYPGLADELNQQGLSPIHVASAKGHLEIVKGMLVLRPDLTLIEDKDGNIPLHTAAIRGRREILSQLFTTVSANELTSSRETVLHLAVKHNRYEALELLIQLANQYQIGNELFNAVDAGGNTIFHLACAGKKSKMVKLLSRNNVDVNAVNSEGLTALDLAVRATTGSNDEDEIQEIIRSVGAELTERVERLEQSIATKQQRRREKFVGSLKNGIVILAGIFASLSFEVGMNPPGGVWQEWASSNATKSATAAADGNNDTDPNSWSNSLFLGLFELASVSEGDSHKPGLSISWELGKKQFLNFILCNSLCFFLSIATIVVVALTEIFLWDWQSTSLLLVPMMCILLLIAAAEFVFGVAMVTDTSVANVFPLRALILVVILLNIIWQIAWICQCILKRLRRLRRNEEGRGDEKERGETEWKAQLGHASPTGIQKKEKEGRRTVECK</sequence>
<dbReference type="SUPFAM" id="SSF48403">
    <property type="entry name" value="Ankyrin repeat"/>
    <property type="match status" value="1"/>
</dbReference>
<dbReference type="GO" id="GO:0005886">
    <property type="term" value="C:plasma membrane"/>
    <property type="evidence" value="ECO:0007669"/>
    <property type="project" value="TreeGrafter"/>
</dbReference>
<keyword evidence="5" id="KW-0812">Transmembrane</keyword>
<organism evidence="6 7">
    <name type="scientific">Populus euphratica</name>
    <name type="common">Euphrates poplar</name>
    <dbReference type="NCBI Taxonomy" id="75702"/>
    <lineage>
        <taxon>Eukaryota</taxon>
        <taxon>Viridiplantae</taxon>
        <taxon>Streptophyta</taxon>
        <taxon>Embryophyta</taxon>
        <taxon>Tracheophyta</taxon>
        <taxon>Spermatophyta</taxon>
        <taxon>Magnoliopsida</taxon>
        <taxon>eudicotyledons</taxon>
        <taxon>Gunneridae</taxon>
        <taxon>Pentapetalae</taxon>
        <taxon>rosids</taxon>
        <taxon>fabids</taxon>
        <taxon>Malpighiales</taxon>
        <taxon>Salicaceae</taxon>
        <taxon>Saliceae</taxon>
        <taxon>Populus</taxon>
    </lineage>
</organism>
<reference evidence="7" key="1">
    <citation type="submission" date="2025-08" db="UniProtKB">
        <authorList>
            <consortium name="RefSeq"/>
        </authorList>
    </citation>
    <scope>IDENTIFICATION</scope>
</reference>
<accession>A0AAJ6XG99</accession>
<feature type="repeat" description="ANK" evidence="3">
    <location>
        <begin position="175"/>
        <end position="207"/>
    </location>
</feature>
<evidence type="ECO:0000256" key="4">
    <source>
        <dbReference type="SAM" id="MobiDB-lite"/>
    </source>
</evidence>
<dbReference type="InterPro" id="IPR036770">
    <property type="entry name" value="Ankyrin_rpt-contain_sf"/>
</dbReference>